<proteinExistence type="predicted"/>
<gene>
    <name evidence="2" type="ORF">HCDG_07004</name>
</gene>
<evidence type="ECO:0000313" key="2">
    <source>
        <dbReference type="EMBL" id="EER39060.1"/>
    </source>
</evidence>
<dbReference type="VEuPathDB" id="FungiDB:HCDG_07004"/>
<reference evidence="3" key="1">
    <citation type="submission" date="2009-05" db="EMBL/GenBank/DDBJ databases">
        <title>The genome sequence of Ajellomyces capsulatus strain H143.</title>
        <authorList>
            <person name="Champion M."/>
            <person name="Cuomo C.A."/>
            <person name="Ma L.-J."/>
            <person name="Henn M.R."/>
            <person name="Sil A."/>
            <person name="Goldman B."/>
            <person name="Young S.K."/>
            <person name="Kodira C.D."/>
            <person name="Zeng Q."/>
            <person name="Koehrsen M."/>
            <person name="Alvarado L."/>
            <person name="Berlin A.M."/>
            <person name="Borenstein D."/>
            <person name="Chen Z."/>
            <person name="Engels R."/>
            <person name="Freedman E."/>
            <person name="Gellesch M."/>
            <person name="Goldberg J."/>
            <person name="Griggs A."/>
            <person name="Gujja S."/>
            <person name="Heiman D.I."/>
            <person name="Hepburn T.A."/>
            <person name="Howarth C."/>
            <person name="Jen D."/>
            <person name="Larson L."/>
            <person name="Lewis B."/>
            <person name="Mehta T."/>
            <person name="Park D."/>
            <person name="Pearson M."/>
            <person name="Roberts A."/>
            <person name="Saif S."/>
            <person name="Shea T.D."/>
            <person name="Shenoy N."/>
            <person name="Sisk P."/>
            <person name="Stolte C."/>
            <person name="Sykes S."/>
            <person name="Walk T."/>
            <person name="White J."/>
            <person name="Yandava C."/>
            <person name="Klein B."/>
            <person name="McEwen J.G."/>
            <person name="Puccia R."/>
            <person name="Goldman G.H."/>
            <person name="Felipe M.S."/>
            <person name="Nino-Vega G."/>
            <person name="San-Blas G."/>
            <person name="Taylor J.W."/>
            <person name="Mendoza L."/>
            <person name="Galagan J.E."/>
            <person name="Nusbaum C."/>
            <person name="Birren B.W."/>
        </authorList>
    </citation>
    <scope>NUCLEOTIDE SEQUENCE [LARGE SCALE GENOMIC DNA]</scope>
    <source>
        <strain evidence="3">H143</strain>
    </source>
</reference>
<accession>C6HLC3</accession>
<organism evidence="2 3">
    <name type="scientific">Ajellomyces capsulatus (strain H143)</name>
    <name type="common">Darling's disease fungus</name>
    <name type="synonym">Histoplasma capsulatum</name>
    <dbReference type="NCBI Taxonomy" id="544712"/>
    <lineage>
        <taxon>Eukaryota</taxon>
        <taxon>Fungi</taxon>
        <taxon>Dikarya</taxon>
        <taxon>Ascomycota</taxon>
        <taxon>Pezizomycotina</taxon>
        <taxon>Eurotiomycetes</taxon>
        <taxon>Eurotiomycetidae</taxon>
        <taxon>Onygenales</taxon>
        <taxon>Ajellomycetaceae</taxon>
        <taxon>Histoplasma</taxon>
    </lineage>
</organism>
<sequence>MAEEEPTGTSTGKGGDEQEAPGAPGGVTLAESRRGATRRPLSTLCRSSHRLASNASIRTTLHSALATRPCQSAASDGADESSRCAATLGPGSEEGGGLVWYGVVLARYPCVCVWVSVPGQDGTRVAGEEPTSKILYGIRYAPLVRRGMQKDVRYGTGFSDWAESRKGIMIRRPSPMDAQGNPFFAAITTAITATATTLYEEPLQQRTVQLFPRVDNILDGVPSMQ</sequence>
<evidence type="ECO:0000256" key="1">
    <source>
        <dbReference type="SAM" id="MobiDB-lite"/>
    </source>
</evidence>
<dbReference type="AlphaFoldDB" id="C6HLC3"/>
<feature type="region of interest" description="Disordered" evidence="1">
    <location>
        <begin position="1"/>
        <end position="42"/>
    </location>
</feature>
<dbReference type="HOGENOM" id="CLU_1229624_0_0_1"/>
<dbReference type="EMBL" id="GG692430">
    <property type="protein sequence ID" value="EER39060.1"/>
    <property type="molecule type" value="Genomic_DNA"/>
</dbReference>
<dbReference type="Proteomes" id="UP000002624">
    <property type="component" value="Unassembled WGS sequence"/>
</dbReference>
<name>C6HLC3_AJECH</name>
<evidence type="ECO:0000313" key="3">
    <source>
        <dbReference type="Proteomes" id="UP000002624"/>
    </source>
</evidence>
<protein>
    <submittedName>
        <fullName evidence="2">Uncharacterized protein</fullName>
    </submittedName>
</protein>